<dbReference type="Pfam" id="PF22294">
    <property type="entry name" value="DUF6966"/>
    <property type="match status" value="1"/>
</dbReference>
<evidence type="ECO:0000313" key="4">
    <source>
        <dbReference type="Proteomes" id="UP000050495"/>
    </source>
</evidence>
<dbReference type="Proteomes" id="UP001175344">
    <property type="component" value="Unassembled WGS sequence"/>
</dbReference>
<evidence type="ECO:0000313" key="2">
    <source>
        <dbReference type="EMBL" id="MEC5726887.1"/>
    </source>
</evidence>
<dbReference type="Proteomes" id="UP000050495">
    <property type="component" value="Unassembled WGS sequence"/>
</dbReference>
<reference evidence="3" key="2">
    <citation type="journal article" date="2017" name="PLoS ONE">
        <title>Genomic and phenotypic characterisation of fluoroquinolone resistance mechanisms in Enterobacteriaceae in Durban, South Africa.</title>
        <authorList>
            <person name="Osei Sekyere J."/>
            <person name="Amoako D.G."/>
        </authorList>
    </citation>
    <scope>NUCLEOTIDE SEQUENCE</scope>
    <source>
        <strain evidence="3">ST435:939705067</strain>
    </source>
</reference>
<gene>
    <name evidence="3" type="ORF">AN696_0225705</name>
    <name evidence="2" type="ORF">QAA55_000375</name>
</gene>
<protein>
    <recommendedName>
        <fullName evidence="1">DUF6966 domain-containing protein</fullName>
    </recommendedName>
</protein>
<accession>A0AAQ1BFR9</accession>
<proteinExistence type="predicted"/>
<dbReference type="EMBL" id="LJEY02000005">
    <property type="protein sequence ID" value="OEH18824.1"/>
    <property type="molecule type" value="Genomic_DNA"/>
</dbReference>
<dbReference type="RefSeq" id="WP_045354704.1">
    <property type="nucleotide sequence ID" value="NZ_BLWZ01000085.1"/>
</dbReference>
<reference evidence="3 4" key="1">
    <citation type="submission" date="2016-04" db="EMBL/GenBank/DDBJ databases">
        <authorList>
            <person name="Osei Sekyere J."/>
            <person name="Sivertsen A."/>
            <person name="Pedersen A.T."/>
            <person name="Sundsfjord A."/>
        </authorList>
    </citation>
    <scope>NUCLEOTIDE SEQUENCE [LARGE SCALE GENOMIC DNA]</scope>
    <source>
        <strain evidence="3 4">ST435:939705067</strain>
    </source>
</reference>
<evidence type="ECO:0000313" key="3">
    <source>
        <dbReference type="EMBL" id="OEH18824.1"/>
    </source>
</evidence>
<dbReference type="AlphaFoldDB" id="A0AAQ1BFR9"/>
<evidence type="ECO:0000259" key="1">
    <source>
        <dbReference type="Pfam" id="PF22294"/>
    </source>
</evidence>
<name>A0AAQ1BFR9_ENTAS</name>
<evidence type="ECO:0000313" key="5">
    <source>
        <dbReference type="Proteomes" id="UP001175344"/>
    </source>
</evidence>
<organism evidence="3 4">
    <name type="scientific">Enterobacter asburiae</name>
    <dbReference type="NCBI Taxonomy" id="61645"/>
    <lineage>
        <taxon>Bacteria</taxon>
        <taxon>Pseudomonadati</taxon>
        <taxon>Pseudomonadota</taxon>
        <taxon>Gammaproteobacteria</taxon>
        <taxon>Enterobacterales</taxon>
        <taxon>Enterobacteriaceae</taxon>
        <taxon>Enterobacter</taxon>
        <taxon>Enterobacter cloacae complex</taxon>
    </lineage>
</organism>
<dbReference type="InterPro" id="IPR054239">
    <property type="entry name" value="DUF6966"/>
</dbReference>
<feature type="domain" description="DUF6966" evidence="1">
    <location>
        <begin position="18"/>
        <end position="68"/>
    </location>
</feature>
<comment type="caution">
    <text evidence="3">The sequence shown here is derived from an EMBL/GenBank/DDBJ whole genome shotgun (WGS) entry which is preliminary data.</text>
</comment>
<dbReference type="EMBL" id="JARTQQ020000001">
    <property type="protein sequence ID" value="MEC5726887.1"/>
    <property type="molecule type" value="Genomic_DNA"/>
</dbReference>
<reference evidence="2" key="3">
    <citation type="journal article" date="2023" name="Nat. Commun.">
        <title>Genomic dissection of endemic carbapenem resistance reveals metallo-beta-lactamase dissemination through clonal, plasmid and integron transfer.</title>
        <authorList>
            <person name="Macesic N."/>
            <person name="Hawkey J."/>
            <person name="Vezina B."/>
            <person name="Wisniewski J.A."/>
            <person name="Cottingham H."/>
            <person name="Blakeway L.V."/>
            <person name="Harshegyi T."/>
            <person name="Pragastis K."/>
            <person name="Badoordeen G.Z."/>
            <person name="Dennison A."/>
            <person name="Spelman D.W."/>
            <person name="Jenney A.W.J."/>
            <person name="Peleg A.Y."/>
        </authorList>
    </citation>
    <scope>NUCLEOTIDE SEQUENCE</scope>
    <source>
        <strain evidence="2">CPO239</strain>
    </source>
</reference>
<sequence length="95" mass="10850">MKSDIHTLLDQIIELLVSCDESVWSKRLIYYREHLDSDYDQAVLGIRSIFGGAGSFNDLILQNNGKMLRTENETLSELSDKLYSLIKAEISARKI</sequence>
<keyword evidence="5" id="KW-1185">Reference proteome</keyword>
<reference evidence="2" key="4">
    <citation type="submission" date="2024-01" db="EMBL/GenBank/DDBJ databases">
        <authorList>
            <person name="Macesic N."/>
        </authorList>
    </citation>
    <scope>NUCLEOTIDE SEQUENCE</scope>
    <source>
        <strain evidence="2">CPO239</strain>
    </source>
</reference>